<evidence type="ECO:0000313" key="1">
    <source>
        <dbReference type="EMBL" id="KMK04712.1"/>
    </source>
</evidence>
<organism evidence="1 2">
    <name type="scientific">Pluralibacter gergoviae</name>
    <name type="common">Enterobacter gergoviae</name>
    <dbReference type="NCBI Taxonomy" id="61647"/>
    <lineage>
        <taxon>Bacteria</taxon>
        <taxon>Pseudomonadati</taxon>
        <taxon>Pseudomonadota</taxon>
        <taxon>Gammaproteobacteria</taxon>
        <taxon>Enterobacterales</taxon>
        <taxon>Enterobacteriaceae</taxon>
        <taxon>Pluralibacter</taxon>
    </lineage>
</organism>
<proteinExistence type="predicted"/>
<dbReference type="AlphaFoldDB" id="A0A0J5LC81"/>
<comment type="caution">
    <text evidence="1">The sequence shown here is derived from an EMBL/GenBank/DDBJ whole genome shotgun (WGS) entry which is preliminary data.</text>
</comment>
<protein>
    <submittedName>
        <fullName evidence="1">Uncharacterized protein</fullName>
    </submittedName>
</protein>
<dbReference type="EMBL" id="LDZF01000063">
    <property type="protein sequence ID" value="KMK04712.1"/>
    <property type="molecule type" value="Genomic_DNA"/>
</dbReference>
<accession>A0A0J5LC81</accession>
<sequence length="77" mass="8519">MRDLILPLGKSSIYSTKPVAALNYRAILLLLLRFTYHVIQDLGNQLLLGSRQLADQLDLLLQPGGRATFAAPVRGQM</sequence>
<gene>
    <name evidence="1" type="ORF">ABW06_25610</name>
</gene>
<dbReference type="PATRIC" id="fig|61647.15.peg.4911"/>
<evidence type="ECO:0000313" key="2">
    <source>
        <dbReference type="Proteomes" id="UP000036196"/>
    </source>
</evidence>
<reference evidence="1 2" key="1">
    <citation type="submission" date="2015-05" db="EMBL/GenBank/DDBJ databases">
        <title>Genome sequences of Pluralibacter gergoviae.</title>
        <authorList>
            <person name="Greninger A.L."/>
            <person name="Miller S."/>
        </authorList>
    </citation>
    <scope>NUCLEOTIDE SEQUENCE [LARGE SCALE GENOMIC DNA]</scope>
    <source>
        <strain evidence="1 2">JS81F13</strain>
    </source>
</reference>
<dbReference type="Proteomes" id="UP000036196">
    <property type="component" value="Unassembled WGS sequence"/>
</dbReference>
<keyword evidence="2" id="KW-1185">Reference proteome</keyword>
<name>A0A0J5LC81_PLUGE</name>